<evidence type="ECO:0000313" key="2">
    <source>
        <dbReference type="Proteomes" id="UP000316476"/>
    </source>
</evidence>
<evidence type="ECO:0000313" key="1">
    <source>
        <dbReference type="EMBL" id="TWU64524.1"/>
    </source>
</evidence>
<reference evidence="1 2" key="1">
    <citation type="submission" date="2019-02" db="EMBL/GenBank/DDBJ databases">
        <title>Deep-cultivation of Planctomycetes and their phenomic and genomic characterization uncovers novel biology.</title>
        <authorList>
            <person name="Wiegand S."/>
            <person name="Jogler M."/>
            <person name="Boedeker C."/>
            <person name="Pinto D."/>
            <person name="Vollmers J."/>
            <person name="Rivas-Marin E."/>
            <person name="Kohn T."/>
            <person name="Peeters S.H."/>
            <person name="Heuer A."/>
            <person name="Rast P."/>
            <person name="Oberbeckmann S."/>
            <person name="Bunk B."/>
            <person name="Jeske O."/>
            <person name="Meyerdierks A."/>
            <person name="Storesund J.E."/>
            <person name="Kallscheuer N."/>
            <person name="Luecker S."/>
            <person name="Lage O.M."/>
            <person name="Pohl T."/>
            <person name="Merkel B.J."/>
            <person name="Hornburger P."/>
            <person name="Mueller R.-W."/>
            <person name="Bruemmer F."/>
            <person name="Labrenz M."/>
            <person name="Spormann A.M."/>
            <person name="Op Den Camp H."/>
            <person name="Overmann J."/>
            <person name="Amann R."/>
            <person name="Jetten M.S.M."/>
            <person name="Mascher T."/>
            <person name="Medema M.H."/>
            <person name="Devos D.P."/>
            <person name="Kaster A.-K."/>
            <person name="Ovreas L."/>
            <person name="Rohde M."/>
            <person name="Galperin M.Y."/>
            <person name="Jogler C."/>
        </authorList>
    </citation>
    <scope>NUCLEOTIDE SEQUENCE [LARGE SCALE GENOMIC DNA]</scope>
    <source>
        <strain evidence="1 2">V7</strain>
    </source>
</reference>
<gene>
    <name evidence="1" type="ORF">V7x_00680</name>
</gene>
<organism evidence="1 2">
    <name type="scientific">Crateriforma conspicua</name>
    <dbReference type="NCBI Taxonomy" id="2527996"/>
    <lineage>
        <taxon>Bacteria</taxon>
        <taxon>Pseudomonadati</taxon>
        <taxon>Planctomycetota</taxon>
        <taxon>Planctomycetia</taxon>
        <taxon>Planctomycetales</taxon>
        <taxon>Planctomycetaceae</taxon>
        <taxon>Crateriforma</taxon>
    </lineage>
</organism>
<name>A0A5C6FQI3_9PLAN</name>
<accession>A0A5C6FQI3</accession>
<dbReference type="AlphaFoldDB" id="A0A5C6FQI3"/>
<dbReference type="Proteomes" id="UP000316476">
    <property type="component" value="Unassembled WGS sequence"/>
</dbReference>
<proteinExistence type="predicted"/>
<dbReference type="RefSeq" id="WP_146410191.1">
    <property type="nucleotide sequence ID" value="NZ_SJPZ01000001.1"/>
</dbReference>
<dbReference type="EMBL" id="SJPZ01000001">
    <property type="protein sequence ID" value="TWU64524.1"/>
    <property type="molecule type" value="Genomic_DNA"/>
</dbReference>
<comment type="caution">
    <text evidence="1">The sequence shown here is derived from an EMBL/GenBank/DDBJ whole genome shotgun (WGS) entry which is preliminary data.</text>
</comment>
<protein>
    <submittedName>
        <fullName evidence="1">Uncharacterized protein</fullName>
    </submittedName>
</protein>
<sequence>MFDANLCKVFSDGNLAVGLRAHLSTITTMKWSSLEIEIVEALTLKVRVFTAKQLTEFWPGSEESDVIDAMKPLCDVGFVDRREVFAHPIIDVFHDGSAAGQWTPGDPPPTDDEFRALADFFQSRWSDAEVPFTVFTATKRAANLMGSHIVDPPKDDQWTHDIHVAETYMQLRAANPDTAQQIIGEGALPKLGREIARMKDPDLFLVDDKGQAETVIEFAGAYDEKHLRDLHRHCSGDAYRRLKARYPNRKSRLYPDPQGTEYLLV</sequence>